<dbReference type="Proteomes" id="UP001219518">
    <property type="component" value="Unassembled WGS sequence"/>
</dbReference>
<name>A0AAE1LUK3_9NEOP</name>
<feature type="region of interest" description="Disordered" evidence="1">
    <location>
        <begin position="41"/>
        <end position="62"/>
    </location>
</feature>
<dbReference type="EMBL" id="JAHWGI010001438">
    <property type="protein sequence ID" value="KAK3932658.1"/>
    <property type="molecule type" value="Genomic_DNA"/>
</dbReference>
<reference evidence="2" key="1">
    <citation type="submission" date="2021-07" db="EMBL/GenBank/DDBJ databases">
        <authorList>
            <person name="Catto M.A."/>
            <person name="Jacobson A."/>
            <person name="Kennedy G."/>
            <person name="Labadie P."/>
            <person name="Hunt B.G."/>
            <person name="Srinivasan R."/>
        </authorList>
    </citation>
    <scope>NUCLEOTIDE SEQUENCE</scope>
    <source>
        <strain evidence="2">PL_HMW_Pooled</strain>
        <tissue evidence="2">Head</tissue>
    </source>
</reference>
<evidence type="ECO:0000256" key="1">
    <source>
        <dbReference type="SAM" id="MobiDB-lite"/>
    </source>
</evidence>
<evidence type="ECO:0000313" key="2">
    <source>
        <dbReference type="EMBL" id="KAK3932658.1"/>
    </source>
</evidence>
<protein>
    <submittedName>
        <fullName evidence="2">Conserved oligomeric Golgi complex subunit 4</fullName>
    </submittedName>
</protein>
<reference evidence="2" key="2">
    <citation type="journal article" date="2023" name="BMC Genomics">
        <title>Pest status, molecular evolution, and epigenetic factors derived from the genome assembly of Frankliniella fusca, a thysanopteran phytovirus vector.</title>
        <authorList>
            <person name="Catto M.A."/>
            <person name="Labadie P.E."/>
            <person name="Jacobson A.L."/>
            <person name="Kennedy G.G."/>
            <person name="Srinivasan R."/>
            <person name="Hunt B.G."/>
        </authorList>
    </citation>
    <scope>NUCLEOTIDE SEQUENCE</scope>
    <source>
        <strain evidence="2">PL_HMW_Pooled</strain>
    </source>
</reference>
<dbReference type="AlphaFoldDB" id="A0AAE1LUK3"/>
<accession>A0AAE1LUK3</accession>
<keyword evidence="3" id="KW-1185">Reference proteome</keyword>
<evidence type="ECO:0000313" key="3">
    <source>
        <dbReference type="Proteomes" id="UP001219518"/>
    </source>
</evidence>
<sequence length="180" mass="20156">MAAHNAVRDSTNFGKDCYVKGCRFHFSQNLTKHIRAVPSLRTNFDRKKPEDSGDSSATQESPERKWLLMFSGLSCLDPRMVQEGVQRLESVMPAGEDYKTFLDYGKKTYTSPDAKFPPDVWASVPSMEPATTNGAESFHTDFNAQFNAAHPNIFASISVLLEIQAQTYVKINSLRVGEKI</sequence>
<gene>
    <name evidence="2" type="ORF">KUF71_013732</name>
</gene>
<organism evidence="2 3">
    <name type="scientific">Frankliniella fusca</name>
    <dbReference type="NCBI Taxonomy" id="407009"/>
    <lineage>
        <taxon>Eukaryota</taxon>
        <taxon>Metazoa</taxon>
        <taxon>Ecdysozoa</taxon>
        <taxon>Arthropoda</taxon>
        <taxon>Hexapoda</taxon>
        <taxon>Insecta</taxon>
        <taxon>Pterygota</taxon>
        <taxon>Neoptera</taxon>
        <taxon>Paraneoptera</taxon>
        <taxon>Thysanoptera</taxon>
        <taxon>Terebrantia</taxon>
        <taxon>Thripoidea</taxon>
        <taxon>Thripidae</taxon>
        <taxon>Frankliniella</taxon>
    </lineage>
</organism>
<comment type="caution">
    <text evidence="2">The sequence shown here is derived from an EMBL/GenBank/DDBJ whole genome shotgun (WGS) entry which is preliminary data.</text>
</comment>
<proteinExistence type="predicted"/>